<gene>
    <name evidence="1" type="ORF">SCD_n02963</name>
</gene>
<dbReference type="STRING" id="1163617.SCD_n02963"/>
<dbReference type="Proteomes" id="UP000015559">
    <property type="component" value="Chromosome"/>
</dbReference>
<dbReference type="PANTHER" id="PTHR36932:SF1">
    <property type="entry name" value="CAPSULAR POLYSACCHARIDE BIOSYNTHESIS PROTEIN"/>
    <property type="match status" value="1"/>
</dbReference>
<organism evidence="1 2">
    <name type="scientific">Sulfuricella denitrificans (strain DSM 22764 / NBRC 105220 / skB26)</name>
    <dbReference type="NCBI Taxonomy" id="1163617"/>
    <lineage>
        <taxon>Bacteria</taxon>
        <taxon>Pseudomonadati</taxon>
        <taxon>Pseudomonadota</taxon>
        <taxon>Betaproteobacteria</taxon>
        <taxon>Nitrosomonadales</taxon>
        <taxon>Sulfuricellaceae</taxon>
        <taxon>Sulfuricella</taxon>
    </lineage>
</organism>
<dbReference type="PANTHER" id="PTHR36932">
    <property type="entry name" value="CAPSULAR POLYSACCHARIDE BIOSYNTHESIS PROTEIN"/>
    <property type="match status" value="1"/>
</dbReference>
<keyword evidence="2" id="KW-1185">Reference proteome</keyword>
<reference evidence="1 2" key="1">
    <citation type="journal article" date="2012" name="Appl. Environ. Microbiol.">
        <title>Draft genome sequence of a psychrotolerant sulfur-oxidizing bacterium, Sulfuricella denitrificans skB26, and proteomic insights into cold adaptation.</title>
        <authorList>
            <person name="Watanabe T."/>
            <person name="Kojima H."/>
            <person name="Fukui M."/>
        </authorList>
    </citation>
    <scope>NUCLEOTIDE SEQUENCE [LARGE SCALE GENOMIC DNA]</scope>
    <source>
        <strain evidence="2">skB26</strain>
    </source>
</reference>
<dbReference type="InterPro" id="IPR053158">
    <property type="entry name" value="CapK_Type1_Caps_Biosynth"/>
</dbReference>
<accession>S6B8W5</accession>
<proteinExistence type="predicted"/>
<dbReference type="InterPro" id="IPR042099">
    <property type="entry name" value="ANL_N_sf"/>
</dbReference>
<name>S6B8W5_SULDS</name>
<dbReference type="Gene3D" id="3.40.50.12780">
    <property type="entry name" value="N-terminal domain of ligase-like"/>
    <property type="match status" value="1"/>
</dbReference>
<dbReference type="KEGG" id="sdr:SCD_n02963"/>
<dbReference type="EMBL" id="AP013066">
    <property type="protein sequence ID" value="BAN36762.1"/>
    <property type="molecule type" value="Genomic_DNA"/>
</dbReference>
<dbReference type="HOGENOM" id="CLU_035301_5_0_4"/>
<evidence type="ECO:0000313" key="1">
    <source>
        <dbReference type="EMBL" id="BAN36762.1"/>
    </source>
</evidence>
<dbReference type="SUPFAM" id="SSF56801">
    <property type="entry name" value="Acetyl-CoA synthetase-like"/>
    <property type="match status" value="1"/>
</dbReference>
<dbReference type="eggNOG" id="COG1541">
    <property type="taxonomic scope" value="Bacteria"/>
</dbReference>
<dbReference type="AlphaFoldDB" id="S6B8W5"/>
<evidence type="ECO:0000313" key="2">
    <source>
        <dbReference type="Proteomes" id="UP000015559"/>
    </source>
</evidence>
<protein>
    <submittedName>
        <fullName evidence="1">Coenzyme F390 synthetase</fullName>
    </submittedName>
</protein>
<dbReference type="OrthoDB" id="580775at2"/>
<sequence>MIGSSIYRLQEHLLHRPTFAYLHELERSQWLSRPEIEQLQLQKLQGLLNVAAQHCPWHAARIQAAGLDLSCPLTLASLRKLPTMDKADAAANRDQLVWHGAPGGTFRYNTGGSSGKPLIFFYGRQRQASDAAGRMRARRWWGVEPGEREVYLWGAPVELNKTDRIKTLRDRLVNQMVLNAFDMSPVRMDTYIQAIQSWQPRCLYGYASSVALLAAHAKERNMRFKLPKLRVVCTTGEPLFPHQRSLIQEVFGVPVANEFGSRDIGFTAHETPHGQMLLISESILLEVHDPQGQPVKPGEAGEAVISGLCSEAQPFIRYRTGDMVRMSEEPCRDGRGLHVISEVVGRSTDFLVKSDGTIMHALAGIYVLRAIEGVAEFKLIQHELRDLEVLVVRNTSWRKEALRNIEIELKERMGEDVNIRIQLVDNIAPEASGKHRYVVSHVSLAGGLGIATSDGAAN</sequence>